<dbReference type="Proteomes" id="UP001185331">
    <property type="component" value="Unassembled WGS sequence"/>
</dbReference>
<dbReference type="InterPro" id="IPR036086">
    <property type="entry name" value="ParB/Sulfiredoxin_sf"/>
</dbReference>
<reference evidence="1" key="1">
    <citation type="submission" date="2023-07" db="EMBL/GenBank/DDBJ databases">
        <title>Sorghum-associated microbial communities from plants grown in Nebraska, USA.</title>
        <authorList>
            <person name="Schachtman D."/>
        </authorList>
    </citation>
    <scope>NUCLEOTIDE SEQUENCE</scope>
    <source>
        <strain evidence="1">BE330</strain>
    </source>
</reference>
<evidence type="ECO:0008006" key="3">
    <source>
        <dbReference type="Google" id="ProtNLM"/>
    </source>
</evidence>
<dbReference type="SUPFAM" id="SSF110849">
    <property type="entry name" value="ParB/Sulfiredoxin"/>
    <property type="match status" value="1"/>
</dbReference>
<accession>A0AAE4BMJ9</accession>
<protein>
    <recommendedName>
        <fullName evidence="3">ParB/Sulfiredoxin domain-containing protein</fullName>
    </recommendedName>
</protein>
<dbReference type="RefSeq" id="WP_309852897.1">
    <property type="nucleotide sequence ID" value="NZ_JAVDQJ010000004.1"/>
</dbReference>
<comment type="caution">
    <text evidence="1">The sequence shown here is derived from an EMBL/GenBank/DDBJ whole genome shotgun (WGS) entry which is preliminary data.</text>
</comment>
<proteinExistence type="predicted"/>
<organism evidence="1 2">
    <name type="scientific">Deinococcus soli</name>
    <name type="common">ex Cha et al. 2016</name>
    <dbReference type="NCBI Taxonomy" id="1309411"/>
    <lineage>
        <taxon>Bacteria</taxon>
        <taxon>Thermotogati</taxon>
        <taxon>Deinococcota</taxon>
        <taxon>Deinococci</taxon>
        <taxon>Deinococcales</taxon>
        <taxon>Deinococcaceae</taxon>
        <taxon>Deinococcus</taxon>
    </lineage>
</organism>
<evidence type="ECO:0000313" key="1">
    <source>
        <dbReference type="EMBL" id="MDR6218572.1"/>
    </source>
</evidence>
<dbReference type="AlphaFoldDB" id="A0AAE4BMJ9"/>
<dbReference type="EMBL" id="JAVDQK010000005">
    <property type="protein sequence ID" value="MDR6218572.1"/>
    <property type="molecule type" value="Genomic_DNA"/>
</dbReference>
<gene>
    <name evidence="1" type="ORF">J2Y00_002169</name>
</gene>
<name>A0AAE4BMJ9_9DEIO</name>
<evidence type="ECO:0000313" key="2">
    <source>
        <dbReference type="Proteomes" id="UP001185331"/>
    </source>
</evidence>
<sequence>MTEPAETFCALSTAWDVTALNALLDRHAVTPQPGCAVRHLRVADVRRAAIGHVDAARLAALPDPHRALILVTVTTAAGEPAGHLLVDGHHRLERAAREGRGQVDVFVLDAPLERAFRL</sequence>